<gene>
    <name evidence="2" type="ORF">E2562_030868</name>
</gene>
<keyword evidence="3" id="KW-1185">Reference proteome</keyword>
<evidence type="ECO:0000313" key="2">
    <source>
        <dbReference type="EMBL" id="KAF0930223.1"/>
    </source>
</evidence>
<dbReference type="EMBL" id="SPHZ02000002">
    <property type="protein sequence ID" value="KAF0930223.1"/>
    <property type="molecule type" value="Genomic_DNA"/>
</dbReference>
<comment type="caution">
    <text evidence="2">The sequence shown here is derived from an EMBL/GenBank/DDBJ whole genome shotgun (WGS) entry which is preliminary data.</text>
</comment>
<accession>A0A6G1F021</accession>
<reference evidence="2 3" key="1">
    <citation type="submission" date="2019-11" db="EMBL/GenBank/DDBJ databases">
        <title>Whole genome sequence of Oryza granulata.</title>
        <authorList>
            <person name="Li W."/>
        </authorList>
    </citation>
    <scope>NUCLEOTIDE SEQUENCE [LARGE SCALE GENOMIC DNA]</scope>
    <source>
        <strain evidence="3">cv. Menghai</strain>
        <tissue evidence="2">Leaf</tissue>
    </source>
</reference>
<feature type="region of interest" description="Disordered" evidence="1">
    <location>
        <begin position="24"/>
        <end position="47"/>
    </location>
</feature>
<organism evidence="2 3">
    <name type="scientific">Oryza meyeriana var. granulata</name>
    <dbReference type="NCBI Taxonomy" id="110450"/>
    <lineage>
        <taxon>Eukaryota</taxon>
        <taxon>Viridiplantae</taxon>
        <taxon>Streptophyta</taxon>
        <taxon>Embryophyta</taxon>
        <taxon>Tracheophyta</taxon>
        <taxon>Spermatophyta</taxon>
        <taxon>Magnoliopsida</taxon>
        <taxon>Liliopsida</taxon>
        <taxon>Poales</taxon>
        <taxon>Poaceae</taxon>
        <taxon>BOP clade</taxon>
        <taxon>Oryzoideae</taxon>
        <taxon>Oryzeae</taxon>
        <taxon>Oryzinae</taxon>
        <taxon>Oryza</taxon>
        <taxon>Oryza meyeriana</taxon>
    </lineage>
</organism>
<dbReference type="Proteomes" id="UP000479710">
    <property type="component" value="Unassembled WGS sequence"/>
</dbReference>
<protein>
    <submittedName>
        <fullName evidence="2">Uncharacterized protein</fullName>
    </submittedName>
</protein>
<dbReference type="AlphaFoldDB" id="A0A6G1F021"/>
<proteinExistence type="predicted"/>
<feature type="compositionally biased region" description="Basic and acidic residues" evidence="1">
    <location>
        <begin position="36"/>
        <end position="47"/>
    </location>
</feature>
<evidence type="ECO:0000256" key="1">
    <source>
        <dbReference type="SAM" id="MobiDB-lite"/>
    </source>
</evidence>
<sequence length="78" mass="8275">MGDGGVSGGCDWGSQSTRRLRLGMRSNAATAAPPIGEDKKAATDEDARRRRLRRTVGAVGPVWGAISGLGRDFRAMEM</sequence>
<name>A0A6G1F021_9ORYZ</name>
<evidence type="ECO:0000313" key="3">
    <source>
        <dbReference type="Proteomes" id="UP000479710"/>
    </source>
</evidence>